<feature type="compositionally biased region" description="Basic and acidic residues" evidence="5">
    <location>
        <begin position="849"/>
        <end position="863"/>
    </location>
</feature>
<feature type="region of interest" description="Disordered" evidence="5">
    <location>
        <begin position="154"/>
        <end position="202"/>
    </location>
</feature>
<feature type="region of interest" description="Disordered" evidence="5">
    <location>
        <begin position="959"/>
        <end position="980"/>
    </location>
</feature>
<evidence type="ECO:0000259" key="6">
    <source>
        <dbReference type="PROSITE" id="PS50089"/>
    </source>
</evidence>
<dbReference type="InterPro" id="IPR001841">
    <property type="entry name" value="Znf_RING"/>
</dbReference>
<feature type="compositionally biased region" description="Polar residues" evidence="5">
    <location>
        <begin position="644"/>
        <end position="653"/>
    </location>
</feature>
<feature type="compositionally biased region" description="Basic and acidic residues" evidence="5">
    <location>
        <begin position="405"/>
        <end position="419"/>
    </location>
</feature>
<feature type="compositionally biased region" description="Low complexity" evidence="5">
    <location>
        <begin position="963"/>
        <end position="978"/>
    </location>
</feature>
<dbReference type="InterPro" id="IPR017907">
    <property type="entry name" value="Znf_RING_CS"/>
</dbReference>
<dbReference type="Proteomes" id="UP001430356">
    <property type="component" value="Unassembled WGS sequence"/>
</dbReference>
<dbReference type="SUPFAM" id="SSF57850">
    <property type="entry name" value="RING/U-box"/>
    <property type="match status" value="1"/>
</dbReference>
<evidence type="ECO:0000256" key="5">
    <source>
        <dbReference type="SAM" id="MobiDB-lite"/>
    </source>
</evidence>
<dbReference type="PANTHER" id="PTHR25464:SF2">
    <property type="entry name" value="RING-TYPE DOMAIN-CONTAINING PROTEIN"/>
    <property type="match status" value="1"/>
</dbReference>
<feature type="compositionally biased region" description="Basic and acidic residues" evidence="5">
    <location>
        <begin position="460"/>
        <end position="480"/>
    </location>
</feature>
<gene>
    <name evidence="7" type="ORF">NESM_000514500</name>
</gene>
<dbReference type="PROSITE" id="PS00518">
    <property type="entry name" value="ZF_RING_1"/>
    <property type="match status" value="1"/>
</dbReference>
<evidence type="ECO:0000256" key="3">
    <source>
        <dbReference type="ARBA" id="ARBA00022833"/>
    </source>
</evidence>
<feature type="compositionally biased region" description="Low complexity" evidence="5">
    <location>
        <begin position="525"/>
        <end position="535"/>
    </location>
</feature>
<evidence type="ECO:0000256" key="2">
    <source>
        <dbReference type="ARBA" id="ARBA00022771"/>
    </source>
</evidence>
<dbReference type="GO" id="GO:0008270">
    <property type="term" value="F:zinc ion binding"/>
    <property type="evidence" value="ECO:0007669"/>
    <property type="project" value="UniProtKB-KW"/>
</dbReference>
<evidence type="ECO:0000256" key="4">
    <source>
        <dbReference type="PROSITE-ProRule" id="PRU00175"/>
    </source>
</evidence>
<dbReference type="InterPro" id="IPR013083">
    <property type="entry name" value="Znf_RING/FYVE/PHD"/>
</dbReference>
<organism evidence="7 8">
    <name type="scientific">Novymonas esmeraldas</name>
    <dbReference type="NCBI Taxonomy" id="1808958"/>
    <lineage>
        <taxon>Eukaryota</taxon>
        <taxon>Discoba</taxon>
        <taxon>Euglenozoa</taxon>
        <taxon>Kinetoplastea</taxon>
        <taxon>Metakinetoplastina</taxon>
        <taxon>Trypanosomatida</taxon>
        <taxon>Trypanosomatidae</taxon>
        <taxon>Novymonas</taxon>
    </lineage>
</organism>
<accession>A0AAW0EP67</accession>
<evidence type="ECO:0000313" key="8">
    <source>
        <dbReference type="Proteomes" id="UP001430356"/>
    </source>
</evidence>
<feature type="region of interest" description="Disordered" evidence="5">
    <location>
        <begin position="402"/>
        <end position="482"/>
    </location>
</feature>
<keyword evidence="3" id="KW-0862">Zinc</keyword>
<feature type="compositionally biased region" description="Gly residues" evidence="5">
    <location>
        <begin position="703"/>
        <end position="718"/>
    </location>
</feature>
<feature type="region of interest" description="Disordered" evidence="5">
    <location>
        <begin position="525"/>
        <end position="661"/>
    </location>
</feature>
<protein>
    <submittedName>
        <fullName evidence="7">Zinc finger, C3HC4 type (RING finger) containing protein</fullName>
    </submittedName>
</protein>
<keyword evidence="8" id="KW-1185">Reference proteome</keyword>
<feature type="domain" description="RING-type" evidence="6">
    <location>
        <begin position="1066"/>
        <end position="1106"/>
    </location>
</feature>
<comment type="caution">
    <text evidence="7">The sequence shown here is derived from an EMBL/GenBank/DDBJ whole genome shotgun (WGS) entry which is preliminary data.</text>
</comment>
<dbReference type="PROSITE" id="PS50089">
    <property type="entry name" value="ZF_RING_2"/>
    <property type="match status" value="1"/>
</dbReference>
<reference evidence="7 8" key="1">
    <citation type="journal article" date="2021" name="MBio">
        <title>A New Model Trypanosomatid, Novymonas esmeraldas: Genomic Perception of Its 'Candidatus Pandoraea novymonadis' Endosymbiont.</title>
        <authorList>
            <person name="Zakharova A."/>
            <person name="Saura A."/>
            <person name="Butenko A."/>
            <person name="Podesvova L."/>
            <person name="Warmusova S."/>
            <person name="Kostygov A.Y."/>
            <person name="Nenarokova A."/>
            <person name="Lukes J."/>
            <person name="Opperdoes F.R."/>
            <person name="Yurchenko V."/>
        </authorList>
    </citation>
    <scope>NUCLEOTIDE SEQUENCE [LARGE SCALE GENOMIC DNA]</scope>
    <source>
        <strain evidence="7 8">E262AT.01</strain>
    </source>
</reference>
<dbReference type="Pfam" id="PF13445">
    <property type="entry name" value="zf-RING_UBOX"/>
    <property type="match status" value="1"/>
</dbReference>
<dbReference type="PANTHER" id="PTHR25464">
    <property type="entry name" value="TRIPARTITE MOTIF-CONTAINING PROTEIN 2-LIKE PROTEIN"/>
    <property type="match status" value="1"/>
</dbReference>
<feature type="compositionally biased region" description="Low complexity" evidence="5">
    <location>
        <begin position="237"/>
        <end position="252"/>
    </location>
</feature>
<keyword evidence="2 4" id="KW-0863">Zinc-finger</keyword>
<evidence type="ECO:0000256" key="1">
    <source>
        <dbReference type="ARBA" id="ARBA00022723"/>
    </source>
</evidence>
<feature type="compositionally biased region" description="Gly residues" evidence="5">
    <location>
        <begin position="605"/>
        <end position="626"/>
    </location>
</feature>
<dbReference type="AlphaFoldDB" id="A0AAW0EP67"/>
<sequence length="1191" mass="124479">MSSSDGVEPRLPAPRAVPRYVRTLEVYPVAPPPKTLAAAPQQLPPSCGSVSLTRGRCCAHGASCHSPHGWASSCIHGAARASATAAAAAKTMASGASLTSPATSSSARTPVVEADYRLSPEEVQRRAQQALTAQMRRLLEARLQERLREARAAKDQWDAAAAAAARRPSPPPHPTTAPADPSSPSVRHSVIDPSRDAAPDSVVEPLVGVPEPTLEEVPPFQTTALLAHRGVGRGAPSTATRTGAAAEGSASTETSIIDAHPYSAVELVRVHRLKGLPKHNRGLFAGLAKRSYITRSGQYAVGSGSDLLSRVRPGVAGHLWDSRRGTCSSAGAPPRLAMRSICTDSQVLFQWTEDFDSVYAPEEGGGGFGRESVSSQGAGADGSPLGHALKGMLEHTYGRSLTAEQRAEAARRLREKRGDGGSGSESGAYSSPMAGSTTDSSRHGSWFSGVRGGSASYGEDSMRRSPHAGRDAHGRGESGGRHGIVVVQDLSPTEQELEQNLSILADTPTYSSGARGHGTMLNLAAPAARGSASGESSRHRSTGRSGESAQHGPSVGLSLSSLGHTLTANEAEEHRRRRRSQVGFAELSARSRSSDGDGPSAAHVGDGGDGGDGSDGGKRGGPGARGGPLSAPGSCSGTGLGSASRPSMATTTGPGDDHRRLSNTACLDTAAEVGAGKDALATTSAGAAVAGDDDAPGAAAADGGSGAGGGGGYRGRGGAKATRDELFAGTTAGASNAAERVAALLRQRRTSAPTSLESSTAALAAADGDAVLLEDYDEEHRNLNDFLTHFPEEEDHVRLRRTAKNILDGLDDMWDEGEGGSGSFPLPKFLNPNFQFPGLEDFVAAGDGAEGRSGHGDGSAADRDEAEPLTGFGVDEAQLNEKFKKEAEEECASLVAQRDALLVEVEIQRQQLRDFAADVNYLSVGQARRRVTAEQYAIELTGEVNRYAKAHRLRLNRTMESTAAQQQQQAGADEGQAAAEDESAVDHVARGFLDRFGRERAATADVGCQVCDADLSYVDAAVRSTEEQLEDLFLHEKALVNAVRLATVAVANIMTFHASLEMESTCRECFFVFDKPRTLWPCGHTFCLSCLSNMYNKRGELVCAECGSVCEVGYTPNVSVELIANYQTVCRHGEVDHDDPAAGPASTLTKDNEPRTIEGVLRSLLNDLLSTQSSWTAMAAESTRPKLLGAV</sequence>
<feature type="region of interest" description="Disordered" evidence="5">
    <location>
        <begin position="362"/>
        <end position="387"/>
    </location>
</feature>
<name>A0AAW0EP67_9TRYP</name>
<dbReference type="Gene3D" id="3.30.40.10">
    <property type="entry name" value="Zinc/RING finger domain, C3HC4 (zinc finger)"/>
    <property type="match status" value="1"/>
</dbReference>
<feature type="region of interest" description="Disordered" evidence="5">
    <location>
        <begin position="845"/>
        <end position="866"/>
    </location>
</feature>
<keyword evidence="1" id="KW-0479">Metal-binding</keyword>
<dbReference type="EMBL" id="JAECZO010000063">
    <property type="protein sequence ID" value="KAK7195833.1"/>
    <property type="molecule type" value="Genomic_DNA"/>
</dbReference>
<feature type="region of interest" description="Disordered" evidence="5">
    <location>
        <begin position="696"/>
        <end position="719"/>
    </location>
</feature>
<feature type="compositionally biased region" description="Basic and acidic residues" evidence="5">
    <location>
        <begin position="189"/>
        <end position="198"/>
    </location>
</feature>
<proteinExistence type="predicted"/>
<dbReference type="InterPro" id="IPR027370">
    <property type="entry name" value="Znf-RING_euk"/>
</dbReference>
<feature type="region of interest" description="Disordered" evidence="5">
    <location>
        <begin position="232"/>
        <end position="252"/>
    </location>
</feature>
<feature type="compositionally biased region" description="Low complexity" evidence="5">
    <location>
        <begin position="158"/>
        <end position="167"/>
    </location>
</feature>
<evidence type="ECO:0000313" key="7">
    <source>
        <dbReference type="EMBL" id="KAK7195833.1"/>
    </source>
</evidence>